<dbReference type="Pfam" id="PF13041">
    <property type="entry name" value="PPR_2"/>
    <property type="match status" value="3"/>
</dbReference>
<evidence type="ECO:0008006" key="5">
    <source>
        <dbReference type="Google" id="ProtNLM"/>
    </source>
</evidence>
<sequence>MRSTRAFLRLGRSINRLQTGTEPIVSSWWCSCKNERKFSGLSTSRDQSSPMKLFPMNHEPSYSSALSKNKITIQCENRQINTALGLDILRILSTQQPVTELTRLQLPKSVSDSLISTDSPLERWRILFKYQIASQMEIPFEFYVAYVNRLLKNHLMAELIEVFNTLSTKAQKEALLFELLVRPLPTIESTSYLSLLRLLIPSQIHFTQEIVDRVTQLFVNLGDIDSLLKISRGIPKQLHLSPSLFNNLIVYFLMKDDVNLTMNYYAMATSSKTKIYPSTYAELITMCMSHDRPEDGMVVYRDYMRSLPRSNNWRGRTARVDTRIFNTLILEHSNRGRMQEAHQVLNDMLAMGVFPYSRVYGYIVAGYVKQENFKKAHSIIRKMREVNRRVPTIVYNSLINGVVEAGRMNEAVEIFNEMLEGQTKANHYVCTTLINGYAKVGDMLQANKWFTWMKKNDIEPNVFTYNALVNGYMKQLKVKNVQEVLEEMTARGVSPNVVTYTSLIYQANHSLDTSTAMNLYQKMLEADITPDVVTYAVLLQGYVQSFDVQGAWKLYEEMRKNRIKPDVYVYSSLLDLFAKVKDMESARIVLELMKKDQVDPNMYSYSSLLTLCFRSNDRTNARWVYEKMNEISNSTSHTTTKPSRIGSFNVPAGI</sequence>
<feature type="repeat" description="PPR" evidence="2">
    <location>
        <begin position="531"/>
        <end position="565"/>
    </location>
</feature>
<proteinExistence type="predicted"/>
<evidence type="ECO:0000313" key="3">
    <source>
        <dbReference type="EMBL" id="KAK9729057.1"/>
    </source>
</evidence>
<feature type="repeat" description="PPR" evidence="2">
    <location>
        <begin position="566"/>
        <end position="600"/>
    </location>
</feature>
<organism evidence="3 4">
    <name type="scientific">Basidiobolus ranarum</name>
    <dbReference type="NCBI Taxonomy" id="34480"/>
    <lineage>
        <taxon>Eukaryota</taxon>
        <taxon>Fungi</taxon>
        <taxon>Fungi incertae sedis</taxon>
        <taxon>Zoopagomycota</taxon>
        <taxon>Entomophthoromycotina</taxon>
        <taxon>Basidiobolomycetes</taxon>
        <taxon>Basidiobolales</taxon>
        <taxon>Basidiobolaceae</taxon>
        <taxon>Basidiobolus</taxon>
    </lineage>
</organism>
<keyword evidence="4" id="KW-1185">Reference proteome</keyword>
<keyword evidence="1" id="KW-0677">Repeat</keyword>
<dbReference type="EMBL" id="JASJQH010006886">
    <property type="protein sequence ID" value="KAK9729057.1"/>
    <property type="molecule type" value="Genomic_DNA"/>
</dbReference>
<dbReference type="Gene3D" id="1.25.40.10">
    <property type="entry name" value="Tetratricopeptide repeat domain"/>
    <property type="match status" value="3"/>
</dbReference>
<feature type="repeat" description="PPR" evidence="2">
    <location>
        <begin position="426"/>
        <end position="460"/>
    </location>
</feature>
<dbReference type="InterPro" id="IPR002885">
    <property type="entry name" value="PPR_rpt"/>
</dbReference>
<feature type="repeat" description="PPR" evidence="2">
    <location>
        <begin position="391"/>
        <end position="425"/>
    </location>
</feature>
<feature type="repeat" description="PPR" evidence="2">
    <location>
        <begin position="461"/>
        <end position="495"/>
    </location>
</feature>
<feature type="repeat" description="PPR" evidence="2">
    <location>
        <begin position="496"/>
        <end position="530"/>
    </location>
</feature>
<dbReference type="InterPro" id="IPR011990">
    <property type="entry name" value="TPR-like_helical_dom_sf"/>
</dbReference>
<dbReference type="SUPFAM" id="SSF81901">
    <property type="entry name" value="HCP-like"/>
    <property type="match status" value="1"/>
</dbReference>
<protein>
    <recommendedName>
        <fullName evidence="5">Pentatricopeptide repeat-containing protein</fullName>
    </recommendedName>
</protein>
<feature type="repeat" description="PPR" evidence="2">
    <location>
        <begin position="321"/>
        <end position="355"/>
    </location>
</feature>
<evidence type="ECO:0000256" key="2">
    <source>
        <dbReference type="PROSITE-ProRule" id="PRU00708"/>
    </source>
</evidence>
<dbReference type="PANTHER" id="PTHR47933">
    <property type="entry name" value="PENTATRICOPEPTIDE REPEAT-CONTAINING PROTEIN 1, MITOCHONDRIAL"/>
    <property type="match status" value="1"/>
</dbReference>
<dbReference type="SUPFAM" id="SSF48452">
    <property type="entry name" value="TPR-like"/>
    <property type="match status" value="1"/>
</dbReference>
<dbReference type="PANTHER" id="PTHR47933:SF11">
    <property type="entry name" value="PENTATRICOPEPTIDE REPEAT-CONTAINING PROTEIN 2"/>
    <property type="match status" value="1"/>
</dbReference>
<name>A0ABR2WAZ2_9FUNG</name>
<dbReference type="PROSITE" id="PS51375">
    <property type="entry name" value="PPR"/>
    <property type="match status" value="7"/>
</dbReference>
<dbReference type="Proteomes" id="UP001479436">
    <property type="component" value="Unassembled WGS sequence"/>
</dbReference>
<dbReference type="NCBIfam" id="TIGR00756">
    <property type="entry name" value="PPR"/>
    <property type="match status" value="5"/>
</dbReference>
<reference evidence="3 4" key="1">
    <citation type="submission" date="2023-04" db="EMBL/GenBank/DDBJ databases">
        <title>Genome of Basidiobolus ranarum AG-B5.</title>
        <authorList>
            <person name="Stajich J.E."/>
            <person name="Carter-House D."/>
            <person name="Gryganskyi A."/>
        </authorList>
    </citation>
    <scope>NUCLEOTIDE SEQUENCE [LARGE SCALE GENOMIC DNA]</scope>
    <source>
        <strain evidence="3 4">AG-B5</strain>
    </source>
</reference>
<gene>
    <name evidence="3" type="ORF">K7432_000571</name>
</gene>
<evidence type="ECO:0000256" key="1">
    <source>
        <dbReference type="ARBA" id="ARBA00022737"/>
    </source>
</evidence>
<dbReference type="Pfam" id="PF01535">
    <property type="entry name" value="PPR"/>
    <property type="match status" value="2"/>
</dbReference>
<accession>A0ABR2WAZ2</accession>
<comment type="caution">
    <text evidence="3">The sequence shown here is derived from an EMBL/GenBank/DDBJ whole genome shotgun (WGS) entry which is preliminary data.</text>
</comment>
<evidence type="ECO:0000313" key="4">
    <source>
        <dbReference type="Proteomes" id="UP001479436"/>
    </source>
</evidence>
<dbReference type="InterPro" id="IPR051240">
    <property type="entry name" value="Mito_RNA-Proc/Resp"/>
</dbReference>